<evidence type="ECO:0000256" key="3">
    <source>
        <dbReference type="ARBA" id="ARBA00010756"/>
    </source>
</evidence>
<keyword evidence="12" id="KW-1185">Reference proteome</keyword>
<dbReference type="SUPFAM" id="SSF53383">
    <property type="entry name" value="PLP-dependent transferases"/>
    <property type="match status" value="2"/>
</dbReference>
<dbReference type="InterPro" id="IPR049315">
    <property type="entry name" value="GDC-P_N"/>
</dbReference>
<gene>
    <name evidence="8 11" type="primary">gcvP</name>
    <name evidence="11" type="ORF">VB739_05130</name>
</gene>
<evidence type="ECO:0000256" key="4">
    <source>
        <dbReference type="ARBA" id="ARBA00011690"/>
    </source>
</evidence>
<dbReference type="PANTHER" id="PTHR11773:SF1">
    <property type="entry name" value="GLYCINE DEHYDROGENASE (DECARBOXYLATING), MITOCHONDRIAL"/>
    <property type="match status" value="1"/>
</dbReference>
<evidence type="ECO:0000259" key="10">
    <source>
        <dbReference type="Pfam" id="PF21478"/>
    </source>
</evidence>
<organism evidence="11 12">
    <name type="scientific">Cyanobium gracile UHCC 0281</name>
    <dbReference type="NCBI Taxonomy" id="3110309"/>
    <lineage>
        <taxon>Bacteria</taxon>
        <taxon>Bacillati</taxon>
        <taxon>Cyanobacteriota</taxon>
        <taxon>Cyanophyceae</taxon>
        <taxon>Synechococcales</taxon>
        <taxon>Prochlorococcaceae</taxon>
        <taxon>Cyanobium</taxon>
    </lineage>
</organism>
<dbReference type="Proteomes" id="UP001302329">
    <property type="component" value="Unassembled WGS sequence"/>
</dbReference>
<evidence type="ECO:0000256" key="7">
    <source>
        <dbReference type="ARBA" id="ARBA00049026"/>
    </source>
</evidence>
<evidence type="ECO:0000256" key="1">
    <source>
        <dbReference type="ARBA" id="ARBA00001933"/>
    </source>
</evidence>
<comment type="caution">
    <text evidence="11">The sequence shown here is derived from an EMBL/GenBank/DDBJ whole genome shotgun (WGS) entry which is preliminary data.</text>
</comment>
<feature type="domain" description="Glycine dehydrogenase C-terminal" evidence="10">
    <location>
        <begin position="792"/>
        <end position="913"/>
    </location>
</feature>
<dbReference type="Pfam" id="PF21478">
    <property type="entry name" value="GcvP2_C"/>
    <property type="match status" value="1"/>
</dbReference>
<evidence type="ECO:0000313" key="12">
    <source>
        <dbReference type="Proteomes" id="UP001302329"/>
    </source>
</evidence>
<sequence length="978" mass="103212">MSASFLVRHLGPDSEDQQRMLVELGLGSLDQLAAEVVPADILLTAADAEIGLPLPCSEAEALAELAGLASRNRVLRSLIGLGYHGTATPALIQRHVLENPCWYTAYTPYQAEIAQGRLEALLNFQTLVSELTGLPIANASLLDEATAAAEAMAMAAAVSPRQGARRFLVDRAVFPQTLAVLQTRAEPLGIEIEIFDAEAAANGPDGVLGEDVFGLLLQLPGVGGRLWDPSALLAAARSGAVISTVAVDPLAQALLAPVGELGADIAVGSLQRYGVPMGFGGPHAAFFATREDFKRQIPGRLVGQSKDAEGNPALRLALQTREQHIRRDKATSNICTAQVLLAVMASFYAVHHGPDGLEAIARRLLVLRQGLVLGLAALGLATEPGAAFDTVVLRTTAANALRQKAVAAGFNLRCGIRGDDGEVALAISLDELSTPEELATLLEVLAADPAAAAEARTALQAGLVALEGKPLAELLEGVPRRERPWLRQEVFHRYRSETELLRYIQRLVSKDLSLVHGMIPLGSCTMKLNAAAELAPVSWPAFAQMHPFAPADQTGGYAALAADLEAWLGAITGFAGVSLQPNAGSQGEYAGLMVIRAWHRSRGEGHRQVCLIPTSAHGTNPASAVMAGMRVVAVACDSHGNIDIADLEAKAAAHAANLAAVMVTYPSTHGVFETGIRRICQVVHDHGGQVYLDGANLNAQVGLCKPGLYGADVCHLNLHKTFCIPHGGGGPGVGPIGVAAHLVPFLPSHPLDAAAGRQAIGPVSAAPLGSAGILPISWMYIRMMGGSGLRTASQVALLAANVIAERLEPHFPVLYRGRGGRVAHECILDLRPLKRSCGLEVDDLAKRLMDYGFHAPTVSWPVAGTVMVEPTESESLQEIDRFCAAMEGIRREAWAIETGAADPLDNPLKQAPHTLAAVTADCWERAYSRSEAAFPAGEEQRQAKFWPAVARIDNAFGDRNLVCTCPSVEEVAIPELAA</sequence>
<proteinExistence type="inferred from homology"/>
<dbReference type="EMBL" id="JAYGHY010000010">
    <property type="protein sequence ID" value="MEA5441930.1"/>
    <property type="molecule type" value="Genomic_DNA"/>
</dbReference>
<dbReference type="InterPro" id="IPR015424">
    <property type="entry name" value="PyrdxlP-dep_Trfase"/>
</dbReference>
<dbReference type="PANTHER" id="PTHR11773">
    <property type="entry name" value="GLYCINE DEHYDROGENASE, DECARBOXYLATING"/>
    <property type="match status" value="1"/>
</dbReference>
<dbReference type="RefSeq" id="WP_323356030.1">
    <property type="nucleotide sequence ID" value="NZ_JAYGHY010000010.1"/>
</dbReference>
<evidence type="ECO:0000259" key="9">
    <source>
        <dbReference type="Pfam" id="PF02347"/>
    </source>
</evidence>
<dbReference type="InterPro" id="IPR020581">
    <property type="entry name" value="GDC_P"/>
</dbReference>
<comment type="cofactor">
    <cofactor evidence="1 8">
        <name>pyridoxal 5'-phosphate</name>
        <dbReference type="ChEBI" id="CHEBI:597326"/>
    </cofactor>
</comment>
<feature type="modified residue" description="N6-(pyridoxal phosphate)lysine" evidence="8">
    <location>
        <position position="720"/>
    </location>
</feature>
<protein>
    <recommendedName>
        <fullName evidence="8">Glycine dehydrogenase (decarboxylating)</fullName>
        <ecNumber evidence="8">1.4.4.2</ecNumber>
    </recommendedName>
    <alternativeName>
        <fullName evidence="8">Glycine cleavage system P-protein</fullName>
    </alternativeName>
    <alternativeName>
        <fullName evidence="8">Glycine decarboxylase</fullName>
    </alternativeName>
    <alternativeName>
        <fullName evidence="8">Glycine dehydrogenase (aminomethyl-transferring)</fullName>
    </alternativeName>
</protein>
<comment type="catalytic activity">
    <reaction evidence="7 8">
        <text>N(6)-[(R)-lipoyl]-L-lysyl-[glycine-cleavage complex H protein] + glycine + H(+) = N(6)-[(R)-S(8)-aminomethyldihydrolipoyl]-L-lysyl-[glycine-cleavage complex H protein] + CO2</text>
        <dbReference type="Rhea" id="RHEA:24304"/>
        <dbReference type="Rhea" id="RHEA-COMP:10494"/>
        <dbReference type="Rhea" id="RHEA-COMP:10495"/>
        <dbReference type="ChEBI" id="CHEBI:15378"/>
        <dbReference type="ChEBI" id="CHEBI:16526"/>
        <dbReference type="ChEBI" id="CHEBI:57305"/>
        <dbReference type="ChEBI" id="CHEBI:83099"/>
        <dbReference type="ChEBI" id="CHEBI:83143"/>
        <dbReference type="EC" id="1.4.4.2"/>
    </reaction>
</comment>
<dbReference type="InterPro" id="IPR003437">
    <property type="entry name" value="GcvP"/>
</dbReference>
<evidence type="ECO:0000313" key="11">
    <source>
        <dbReference type="EMBL" id="MEA5441930.1"/>
    </source>
</evidence>
<evidence type="ECO:0000256" key="2">
    <source>
        <dbReference type="ARBA" id="ARBA00003788"/>
    </source>
</evidence>
<evidence type="ECO:0000256" key="5">
    <source>
        <dbReference type="ARBA" id="ARBA00022898"/>
    </source>
</evidence>
<dbReference type="InterPro" id="IPR015421">
    <property type="entry name" value="PyrdxlP-dep_Trfase_major"/>
</dbReference>
<dbReference type="Pfam" id="PF02347">
    <property type="entry name" value="GDC-P"/>
    <property type="match status" value="1"/>
</dbReference>
<evidence type="ECO:0000256" key="6">
    <source>
        <dbReference type="ARBA" id="ARBA00023002"/>
    </source>
</evidence>
<accession>A0ABU5STX2</accession>
<evidence type="ECO:0000256" key="8">
    <source>
        <dbReference type="HAMAP-Rule" id="MF_00711"/>
    </source>
</evidence>
<dbReference type="EC" id="1.4.4.2" evidence="8"/>
<comment type="similarity">
    <text evidence="3 8">Belongs to the GcvP family.</text>
</comment>
<comment type="subunit">
    <text evidence="4 8">The glycine cleavage system is composed of four proteins: P, T, L and H.</text>
</comment>
<dbReference type="HAMAP" id="MF_00711">
    <property type="entry name" value="GcvP"/>
    <property type="match status" value="1"/>
</dbReference>
<comment type="function">
    <text evidence="2 8">The glycine cleavage system catalyzes the degradation of glycine. The P protein binds the alpha-amino group of glycine through its pyridoxal phosphate cofactor; CO(2) is released and the remaining methylamine moiety is then transferred to the lipoamide cofactor of the H protein.</text>
</comment>
<reference evidence="11 12" key="1">
    <citation type="submission" date="2023-12" db="EMBL/GenBank/DDBJ databases">
        <title>Baltic Sea Cyanobacteria.</title>
        <authorList>
            <person name="Delbaje E."/>
            <person name="Fewer D.P."/>
            <person name="Shishido T.K."/>
        </authorList>
    </citation>
    <scope>NUCLEOTIDE SEQUENCE [LARGE SCALE GENOMIC DNA]</scope>
    <source>
        <strain evidence="11 12">UHCC 0281</strain>
    </source>
</reference>
<dbReference type="Gene3D" id="3.90.1150.10">
    <property type="entry name" value="Aspartate Aminotransferase, domain 1"/>
    <property type="match status" value="2"/>
</dbReference>
<dbReference type="Gene3D" id="3.40.640.10">
    <property type="entry name" value="Type I PLP-dependent aspartate aminotransferase-like (Major domain)"/>
    <property type="match status" value="2"/>
</dbReference>
<feature type="domain" description="Glycine cleavage system P-protein N-terminal" evidence="9">
    <location>
        <begin position="8"/>
        <end position="445"/>
    </location>
</feature>
<name>A0ABU5STX2_9CYAN</name>
<dbReference type="InterPro" id="IPR049316">
    <property type="entry name" value="GDC-P_C"/>
</dbReference>
<dbReference type="InterPro" id="IPR015422">
    <property type="entry name" value="PyrdxlP-dep_Trfase_small"/>
</dbReference>
<keyword evidence="6 8" id="KW-0560">Oxidoreductase</keyword>
<dbReference type="NCBIfam" id="TIGR00461">
    <property type="entry name" value="gcvP"/>
    <property type="match status" value="1"/>
</dbReference>
<keyword evidence="5 8" id="KW-0663">Pyridoxal phosphate</keyword>
<dbReference type="GO" id="GO:0004375">
    <property type="term" value="F:glycine dehydrogenase (decarboxylating) activity"/>
    <property type="evidence" value="ECO:0007669"/>
    <property type="project" value="UniProtKB-EC"/>
</dbReference>